<comment type="caution">
    <text evidence="1">The sequence shown here is derived from an EMBL/GenBank/DDBJ whole genome shotgun (WGS) entry which is preliminary data.</text>
</comment>
<sequence>MNTILQQVQQHAASLPLALQAELLNYAIYLEQKARSERDIAPEVSDEQRRKRLAEALEEAAKLNPFGDIADPVAWQREQRQDRCFLNLSLHNPLEEQPHEK</sequence>
<dbReference type="RefSeq" id="WP_086489012.1">
    <property type="nucleotide sequence ID" value="NZ_MSLT01000023.1"/>
</dbReference>
<name>A0A251X581_9GAMM</name>
<accession>A0A251X581</accession>
<evidence type="ECO:0008006" key="3">
    <source>
        <dbReference type="Google" id="ProtNLM"/>
    </source>
</evidence>
<proteinExistence type="predicted"/>
<dbReference type="OrthoDB" id="5572858at2"/>
<dbReference type="EMBL" id="MSLT01000023">
    <property type="protein sequence ID" value="OUD12097.1"/>
    <property type="molecule type" value="Genomic_DNA"/>
</dbReference>
<gene>
    <name evidence="1" type="ORF">TPSD3_13295</name>
</gene>
<evidence type="ECO:0000313" key="2">
    <source>
        <dbReference type="Proteomes" id="UP000194798"/>
    </source>
</evidence>
<keyword evidence="2" id="KW-1185">Reference proteome</keyword>
<protein>
    <recommendedName>
        <fullName evidence="3">DUF2281 domain-containing protein</fullName>
    </recommendedName>
</protein>
<dbReference type="Proteomes" id="UP000194798">
    <property type="component" value="Unassembled WGS sequence"/>
</dbReference>
<evidence type="ECO:0000313" key="1">
    <source>
        <dbReference type="EMBL" id="OUD12097.1"/>
    </source>
</evidence>
<reference evidence="1 2" key="1">
    <citation type="submission" date="2016-12" db="EMBL/GenBank/DDBJ databases">
        <title>Thioflexothrix psekupsii D3 genome sequencing and assembly.</title>
        <authorList>
            <person name="Fomenkov A."/>
            <person name="Vincze T."/>
            <person name="Grabovich M."/>
            <person name="Anton B.P."/>
            <person name="Dubinina G."/>
            <person name="Orlova M."/>
            <person name="Belousova E."/>
            <person name="Roberts R.J."/>
        </authorList>
    </citation>
    <scope>NUCLEOTIDE SEQUENCE [LARGE SCALE GENOMIC DNA]</scope>
    <source>
        <strain evidence="1">D3</strain>
    </source>
</reference>
<organism evidence="1 2">
    <name type="scientific">Thioflexithrix psekupsensis</name>
    <dbReference type="NCBI Taxonomy" id="1570016"/>
    <lineage>
        <taxon>Bacteria</taxon>
        <taxon>Pseudomonadati</taxon>
        <taxon>Pseudomonadota</taxon>
        <taxon>Gammaproteobacteria</taxon>
        <taxon>Thiotrichales</taxon>
        <taxon>Thioflexithrix</taxon>
    </lineage>
</organism>
<dbReference type="AlphaFoldDB" id="A0A251X581"/>